<evidence type="ECO:0000256" key="2">
    <source>
        <dbReference type="SAM" id="Phobius"/>
    </source>
</evidence>
<organism evidence="3 4">
    <name type="scientific">Rattus norvegicus</name>
    <name type="common">Rat</name>
    <dbReference type="NCBI Taxonomy" id="10116"/>
    <lineage>
        <taxon>Eukaryota</taxon>
        <taxon>Metazoa</taxon>
        <taxon>Chordata</taxon>
        <taxon>Craniata</taxon>
        <taxon>Vertebrata</taxon>
        <taxon>Euteleostomi</taxon>
        <taxon>Mammalia</taxon>
        <taxon>Eutheria</taxon>
        <taxon>Euarchontoglires</taxon>
        <taxon>Glires</taxon>
        <taxon>Rodentia</taxon>
        <taxon>Myomorpha</taxon>
        <taxon>Muroidea</taxon>
        <taxon>Muridae</taxon>
        <taxon>Murinae</taxon>
        <taxon>Rattus</taxon>
    </lineage>
</organism>
<protein>
    <submittedName>
        <fullName evidence="3">RCG47122, isoform CRA_b</fullName>
    </submittedName>
</protein>
<evidence type="ECO:0000313" key="3">
    <source>
        <dbReference type="EMBL" id="EDM11797.1"/>
    </source>
</evidence>
<feature type="compositionally biased region" description="Basic and acidic residues" evidence="1">
    <location>
        <begin position="1"/>
        <end position="14"/>
    </location>
</feature>
<evidence type="ECO:0000313" key="4">
    <source>
        <dbReference type="Proteomes" id="UP000234681"/>
    </source>
</evidence>
<dbReference type="AlphaFoldDB" id="A6HX64"/>
<accession>A6HX64</accession>
<dbReference type="EMBL" id="CH473953">
    <property type="protein sequence ID" value="EDM11797.1"/>
    <property type="molecule type" value="Genomic_DNA"/>
</dbReference>
<keyword evidence="2" id="KW-0812">Transmembrane</keyword>
<feature type="transmembrane region" description="Helical" evidence="2">
    <location>
        <begin position="36"/>
        <end position="56"/>
    </location>
</feature>
<sequence>MSPGGVEREREARLSDSPTPVPCTKTQCAIPCSSRIPLGIFLSLLLTTAFLCFLNLRGTRRVRSQHSGNPQALSVVIPTRSWLEHVSAWGHSYLKK</sequence>
<keyword evidence="2" id="KW-1133">Transmembrane helix</keyword>
<dbReference type="Proteomes" id="UP000234681">
    <property type="component" value="Chromosome 1"/>
</dbReference>
<proteinExistence type="predicted"/>
<reference evidence="4" key="1">
    <citation type="submission" date="2005-09" db="EMBL/GenBank/DDBJ databases">
        <authorList>
            <person name="Mural R.J."/>
            <person name="Li P.W."/>
            <person name="Adams M.D."/>
            <person name="Amanatides P.G."/>
            <person name="Baden-Tillson H."/>
            <person name="Barnstead M."/>
            <person name="Chin S.H."/>
            <person name="Dew I."/>
            <person name="Evans C.A."/>
            <person name="Ferriera S."/>
            <person name="Flanigan M."/>
            <person name="Fosler C."/>
            <person name="Glodek A."/>
            <person name="Gu Z."/>
            <person name="Holt R.A."/>
            <person name="Jennings D."/>
            <person name="Kraft C.L."/>
            <person name="Lu F."/>
            <person name="Nguyen T."/>
            <person name="Nusskern D.R."/>
            <person name="Pfannkoch C.M."/>
            <person name="Sitter C."/>
            <person name="Sutton G.G."/>
            <person name="Venter J.C."/>
            <person name="Wang Z."/>
            <person name="Woodage T."/>
            <person name="Zheng X.H."/>
            <person name="Zhong F."/>
        </authorList>
    </citation>
    <scope>NUCLEOTIDE SEQUENCE [LARGE SCALE GENOMIC DNA]</scope>
    <source>
        <strain>BN</strain>
        <strain evidence="4">Sprague-Dawley</strain>
    </source>
</reference>
<gene>
    <name evidence="3" type="ORF">rCG_47122</name>
</gene>
<name>A6HX64_RAT</name>
<evidence type="ECO:0000256" key="1">
    <source>
        <dbReference type="SAM" id="MobiDB-lite"/>
    </source>
</evidence>
<keyword evidence="2" id="KW-0472">Membrane</keyword>
<feature type="region of interest" description="Disordered" evidence="1">
    <location>
        <begin position="1"/>
        <end position="22"/>
    </location>
</feature>